<name>A0A0A9FFB4_ARUDO</name>
<proteinExistence type="predicted"/>
<evidence type="ECO:0000313" key="1">
    <source>
        <dbReference type="EMBL" id="JAE11022.1"/>
    </source>
</evidence>
<sequence>MYFLQNFHNNEYSHNIYSSNNFFTKTAATRHRSSFILVLCKTVIFTRMAFHTKYITNC</sequence>
<organism evidence="1">
    <name type="scientific">Arundo donax</name>
    <name type="common">Giant reed</name>
    <name type="synonym">Donax arundinaceus</name>
    <dbReference type="NCBI Taxonomy" id="35708"/>
    <lineage>
        <taxon>Eukaryota</taxon>
        <taxon>Viridiplantae</taxon>
        <taxon>Streptophyta</taxon>
        <taxon>Embryophyta</taxon>
        <taxon>Tracheophyta</taxon>
        <taxon>Spermatophyta</taxon>
        <taxon>Magnoliopsida</taxon>
        <taxon>Liliopsida</taxon>
        <taxon>Poales</taxon>
        <taxon>Poaceae</taxon>
        <taxon>PACMAD clade</taxon>
        <taxon>Arundinoideae</taxon>
        <taxon>Arundineae</taxon>
        <taxon>Arundo</taxon>
    </lineage>
</organism>
<dbReference type="AlphaFoldDB" id="A0A0A9FFB4"/>
<reference evidence="1" key="2">
    <citation type="journal article" date="2015" name="Data Brief">
        <title>Shoot transcriptome of the giant reed, Arundo donax.</title>
        <authorList>
            <person name="Barrero R.A."/>
            <person name="Guerrero F.D."/>
            <person name="Moolhuijzen P."/>
            <person name="Goolsby J.A."/>
            <person name="Tidwell J."/>
            <person name="Bellgard S.E."/>
            <person name="Bellgard M.I."/>
        </authorList>
    </citation>
    <scope>NUCLEOTIDE SEQUENCE</scope>
    <source>
        <tissue evidence="1">Shoot tissue taken approximately 20 cm above the soil surface</tissue>
    </source>
</reference>
<accession>A0A0A9FFB4</accession>
<dbReference type="EMBL" id="GBRH01186874">
    <property type="protein sequence ID" value="JAE11022.1"/>
    <property type="molecule type" value="Transcribed_RNA"/>
</dbReference>
<protein>
    <submittedName>
        <fullName evidence="1">Uncharacterized protein</fullName>
    </submittedName>
</protein>
<reference evidence="1" key="1">
    <citation type="submission" date="2014-09" db="EMBL/GenBank/DDBJ databases">
        <authorList>
            <person name="Magalhaes I.L.F."/>
            <person name="Oliveira U."/>
            <person name="Santos F.R."/>
            <person name="Vidigal T.H.D.A."/>
            <person name="Brescovit A.D."/>
            <person name="Santos A.J."/>
        </authorList>
    </citation>
    <scope>NUCLEOTIDE SEQUENCE</scope>
    <source>
        <tissue evidence="1">Shoot tissue taken approximately 20 cm above the soil surface</tissue>
    </source>
</reference>